<dbReference type="InterPro" id="IPR036457">
    <property type="entry name" value="PPM-type-like_dom_sf"/>
</dbReference>
<feature type="domain" description="HAMP" evidence="3">
    <location>
        <begin position="134"/>
        <end position="186"/>
    </location>
</feature>
<proteinExistence type="predicted"/>
<accession>A0A7C5H5Z1</accession>
<protein>
    <submittedName>
        <fullName evidence="4">HAMP domain-containing protein</fullName>
    </submittedName>
</protein>
<organism evidence="4">
    <name type="scientific">candidate division WOR-3 bacterium</name>
    <dbReference type="NCBI Taxonomy" id="2052148"/>
    <lineage>
        <taxon>Bacteria</taxon>
        <taxon>Bacteria division WOR-3</taxon>
    </lineage>
</organism>
<dbReference type="Pfam" id="PF00672">
    <property type="entry name" value="HAMP"/>
    <property type="match status" value="1"/>
</dbReference>
<dbReference type="EMBL" id="DRTB01000168">
    <property type="protein sequence ID" value="HHE04867.1"/>
    <property type="molecule type" value="Genomic_DNA"/>
</dbReference>
<gene>
    <name evidence="4" type="ORF">ENL19_02255</name>
</gene>
<dbReference type="Gene3D" id="6.10.340.10">
    <property type="match status" value="1"/>
</dbReference>
<dbReference type="GO" id="GO:0007165">
    <property type="term" value="P:signal transduction"/>
    <property type="evidence" value="ECO:0007669"/>
    <property type="project" value="InterPro"/>
</dbReference>
<evidence type="ECO:0000256" key="1">
    <source>
        <dbReference type="ARBA" id="ARBA00022801"/>
    </source>
</evidence>
<comment type="caution">
    <text evidence="4">The sequence shown here is derived from an EMBL/GenBank/DDBJ whole genome shotgun (WGS) entry which is preliminary data.</text>
</comment>
<evidence type="ECO:0000256" key="2">
    <source>
        <dbReference type="SAM" id="Phobius"/>
    </source>
</evidence>
<keyword evidence="2" id="KW-1133">Transmembrane helix</keyword>
<dbReference type="SUPFAM" id="SSF158472">
    <property type="entry name" value="HAMP domain-like"/>
    <property type="match status" value="1"/>
</dbReference>
<dbReference type="GO" id="GO:0016791">
    <property type="term" value="F:phosphatase activity"/>
    <property type="evidence" value="ECO:0007669"/>
    <property type="project" value="TreeGrafter"/>
</dbReference>
<keyword evidence="2" id="KW-0472">Membrane</keyword>
<sequence length="437" mass="49683">VFIAVKKENVRISRIDLVLPEFFREEYGLEVYIPPYIYYREKEALKVKRLRKIPDAPGFRFPVVFSSDVYSVSDNRYYEGSVFFLRGTLGALISGIIKGKNTISNSVFLSFLFFAIILSFLNLIAMFGGYLIVRDISKGMSRLSFAINAVKRGDLTVRLNPNRVDELGEMMRNFDLMVERMRLLLEKEKEIDIMEQEIKIARKIQLRLMPPEKVEIPGIEHSALTIAARGVGGDFYDIIKGEDWVVVMADVSGKGLHSSLFGAMLKGILTALIKMGLSLKHAVEMSNKLLYHHLYPTHFITLAAIRIKEDEIEVVRAGHQPVLVYKPFSESELERMLVLKPEGIGLGMVEDLSPYIESEKIKIEKGDLFVLFTDGLSELPSKDKRELFGLDRIVSIIKKYYNRPSSEILSRIIKMAESFSGEELPPDDIALFIGKVK</sequence>
<dbReference type="PROSITE" id="PS50885">
    <property type="entry name" value="HAMP"/>
    <property type="match status" value="1"/>
</dbReference>
<dbReference type="PANTHER" id="PTHR43156">
    <property type="entry name" value="STAGE II SPORULATION PROTEIN E-RELATED"/>
    <property type="match status" value="1"/>
</dbReference>
<keyword evidence="2" id="KW-0812">Transmembrane</keyword>
<keyword evidence="1" id="KW-0378">Hydrolase</keyword>
<evidence type="ECO:0000313" key="4">
    <source>
        <dbReference type="EMBL" id="HHE04867.1"/>
    </source>
</evidence>
<dbReference type="InterPro" id="IPR003660">
    <property type="entry name" value="HAMP_dom"/>
</dbReference>
<feature type="non-terminal residue" evidence="4">
    <location>
        <position position="1"/>
    </location>
</feature>
<dbReference type="InterPro" id="IPR001932">
    <property type="entry name" value="PPM-type_phosphatase-like_dom"/>
</dbReference>
<name>A0A7C5H5Z1_UNCW3</name>
<dbReference type="AlphaFoldDB" id="A0A7C5H5Z1"/>
<dbReference type="InterPro" id="IPR052016">
    <property type="entry name" value="Bact_Sigma-Reg"/>
</dbReference>
<dbReference type="PANTHER" id="PTHR43156:SF2">
    <property type="entry name" value="STAGE II SPORULATION PROTEIN E"/>
    <property type="match status" value="1"/>
</dbReference>
<dbReference type="Proteomes" id="UP000886110">
    <property type="component" value="Unassembled WGS sequence"/>
</dbReference>
<dbReference type="GO" id="GO:0016020">
    <property type="term" value="C:membrane"/>
    <property type="evidence" value="ECO:0007669"/>
    <property type="project" value="InterPro"/>
</dbReference>
<dbReference type="Gene3D" id="3.60.40.10">
    <property type="entry name" value="PPM-type phosphatase domain"/>
    <property type="match status" value="1"/>
</dbReference>
<dbReference type="SMART" id="SM00331">
    <property type="entry name" value="PP2C_SIG"/>
    <property type="match status" value="1"/>
</dbReference>
<feature type="transmembrane region" description="Helical" evidence="2">
    <location>
        <begin position="109"/>
        <end position="133"/>
    </location>
</feature>
<reference evidence="4" key="1">
    <citation type="journal article" date="2020" name="mSystems">
        <title>Genome- and Community-Level Interaction Insights into Carbon Utilization and Element Cycling Functions of Hydrothermarchaeota in Hydrothermal Sediment.</title>
        <authorList>
            <person name="Zhou Z."/>
            <person name="Liu Y."/>
            <person name="Xu W."/>
            <person name="Pan J."/>
            <person name="Luo Z.H."/>
            <person name="Li M."/>
        </authorList>
    </citation>
    <scope>NUCLEOTIDE SEQUENCE [LARGE SCALE GENOMIC DNA]</scope>
    <source>
        <strain evidence="4">HyVt-74</strain>
    </source>
</reference>
<dbReference type="SMART" id="SM00304">
    <property type="entry name" value="HAMP"/>
    <property type="match status" value="1"/>
</dbReference>
<evidence type="ECO:0000259" key="3">
    <source>
        <dbReference type="PROSITE" id="PS50885"/>
    </source>
</evidence>
<dbReference type="Pfam" id="PF07228">
    <property type="entry name" value="SpoIIE"/>
    <property type="match status" value="1"/>
</dbReference>
<dbReference type="CDD" id="cd06225">
    <property type="entry name" value="HAMP"/>
    <property type="match status" value="1"/>
</dbReference>
<dbReference type="SUPFAM" id="SSF81606">
    <property type="entry name" value="PP2C-like"/>
    <property type="match status" value="1"/>
</dbReference>